<feature type="binding site" evidence="9">
    <location>
        <position position="280"/>
    </location>
    <ligand>
        <name>substrate</name>
    </ligand>
</feature>
<dbReference type="NCBIfam" id="TIGR00120">
    <property type="entry name" value="ArgJ"/>
    <property type="match status" value="1"/>
</dbReference>
<keyword evidence="3 9" id="KW-0055">Arginine biosynthesis</keyword>
<feature type="binding site" evidence="9">
    <location>
        <position position="404"/>
    </location>
    <ligand>
        <name>substrate</name>
    </ligand>
</feature>
<dbReference type="EC" id="2.3.1.1" evidence="9"/>
<dbReference type="CDD" id="cd02152">
    <property type="entry name" value="OAT"/>
    <property type="match status" value="1"/>
</dbReference>
<keyword evidence="6 9" id="KW-0068">Autocatalytic cleavage</keyword>
<comment type="pathway">
    <text evidence="9">Amino-acid biosynthesis; L-arginine biosynthesis; L-ornithine and N-acetyl-L-glutamate from L-glutamate and N(2)-acetyl-L-ornithine (cyclic): step 1/1.</text>
</comment>
<keyword evidence="5 9" id="KW-0808">Transferase</keyword>
<keyword evidence="9" id="KW-0963">Cytoplasm</keyword>
<feature type="binding site" evidence="9">
    <location>
        <position position="160"/>
    </location>
    <ligand>
        <name>substrate</name>
    </ligand>
</feature>
<evidence type="ECO:0000313" key="10">
    <source>
        <dbReference type="EMBL" id="PMR72244.1"/>
    </source>
</evidence>
<dbReference type="FunFam" id="3.10.20.340:FF:000001">
    <property type="entry name" value="Arginine biosynthesis bifunctional protein ArgJ, chloroplastic"/>
    <property type="match status" value="1"/>
</dbReference>
<dbReference type="InterPro" id="IPR042195">
    <property type="entry name" value="ArgJ_beta_C"/>
</dbReference>
<organism evidence="10 11">
    <name type="scientific">Billgrantia endophytica</name>
    <dbReference type="NCBI Taxonomy" id="2033802"/>
    <lineage>
        <taxon>Bacteria</taxon>
        <taxon>Pseudomonadati</taxon>
        <taxon>Pseudomonadota</taxon>
        <taxon>Gammaproteobacteria</taxon>
        <taxon>Oceanospirillales</taxon>
        <taxon>Halomonadaceae</taxon>
        <taxon>Billgrantia</taxon>
    </lineage>
</organism>
<dbReference type="OrthoDB" id="9804242at2"/>
<feature type="chain" id="PRO_5023407187" description="Arginine biosynthesis bifunctional protein ArgJ alpha chain" evidence="9">
    <location>
        <begin position="1"/>
        <end position="196"/>
    </location>
</feature>
<evidence type="ECO:0000256" key="4">
    <source>
        <dbReference type="ARBA" id="ARBA00022605"/>
    </source>
</evidence>
<dbReference type="UniPathway" id="UPA00068">
    <property type="reaction ID" value="UER00106"/>
</dbReference>
<dbReference type="AlphaFoldDB" id="A0A2N7TVM2"/>
<sequence length="409" mass="42847">MAVGETPFPAMPVIDGLRLGSAKAGIKTPGRRDLVVIEIPQGARVAGSFTRNAFCAAPVTVAKAHLAACIEHNGAARFLVINTGNANAGTGEVGLRDARNTCGELARLTGVAEDSVLPFSTGVIGEPLPMQRLLGGLPAALESLNDGAEAWLQAGEGILTTDTRPKGASVSLQMGNETVTINGIGKGSGMIKPNMATMLAFVATDAAIEQPLLESLLHETVDRSFNCITVDGDTSTNDACVLIATGRGADVASEEQVAIFRNGLQRVMTELAQAIIRDGEGATKFVTLQVNAAASREEALDVAFTVAHSPLVKTALFASDANWGRILAAVGRAPVKDFDVNRVVIDLGDIRLVEHGGRAAGYTEEAGSRIMKEEEITIRIDLGRGAESATVWTSDLSHDYVSINADYRS</sequence>
<name>A0A2N7TVM2_9GAMM</name>
<gene>
    <name evidence="9 10" type="primary">argJ</name>
    <name evidence="10" type="ORF">C1H69_21545</name>
</gene>
<reference evidence="10 11" key="1">
    <citation type="submission" date="2018-01" db="EMBL/GenBank/DDBJ databases">
        <title>Halomonas endophytica sp. nov., isolated from storage liquid in the stems of Populus euphratica.</title>
        <authorList>
            <person name="Chen C."/>
        </authorList>
    </citation>
    <scope>NUCLEOTIDE SEQUENCE [LARGE SCALE GENOMIC DNA]</scope>
    <source>
        <strain evidence="10 11">MC28</strain>
    </source>
</reference>
<protein>
    <recommendedName>
        <fullName evidence="9">Arginine biosynthesis bifunctional protein ArgJ</fullName>
    </recommendedName>
    <domain>
        <recommendedName>
            <fullName evidence="9">Glutamate N-acetyltransferase</fullName>
            <ecNumber evidence="9">2.3.1.35</ecNumber>
        </recommendedName>
        <alternativeName>
            <fullName evidence="9">Ornithine acetyltransferase</fullName>
            <shortName evidence="9">OATase</shortName>
        </alternativeName>
        <alternativeName>
            <fullName evidence="9">Ornithine transacetylase</fullName>
        </alternativeName>
    </domain>
    <domain>
        <recommendedName>
            <fullName evidence="9">Amino-acid acetyltransferase</fullName>
            <ecNumber evidence="9">2.3.1.1</ecNumber>
        </recommendedName>
        <alternativeName>
            <fullName evidence="9">N-acetylglutamate synthase</fullName>
            <shortName evidence="9">AGSase</shortName>
        </alternativeName>
    </domain>
    <component>
        <recommendedName>
            <fullName evidence="9">Arginine biosynthesis bifunctional protein ArgJ alpha chain</fullName>
        </recommendedName>
    </component>
    <component>
        <recommendedName>
            <fullName evidence="9">Arginine biosynthesis bifunctional protein ArgJ beta chain</fullName>
        </recommendedName>
    </component>
</protein>
<comment type="subcellular location">
    <subcellularLocation>
        <location evidence="9">Cytoplasm</location>
    </subcellularLocation>
</comment>
<dbReference type="GO" id="GO:0006592">
    <property type="term" value="P:ornithine biosynthetic process"/>
    <property type="evidence" value="ECO:0007669"/>
    <property type="project" value="TreeGrafter"/>
</dbReference>
<dbReference type="RefSeq" id="WP_102655443.1">
    <property type="nucleotide sequence ID" value="NZ_PNRF01000046.1"/>
</dbReference>
<accession>A0A2N7TVM2</accession>
<dbReference type="GO" id="GO:0005737">
    <property type="term" value="C:cytoplasm"/>
    <property type="evidence" value="ECO:0007669"/>
    <property type="project" value="UniProtKB-SubCell"/>
</dbReference>
<comment type="catalytic activity">
    <reaction evidence="9">
        <text>L-glutamate + acetyl-CoA = N-acetyl-L-glutamate + CoA + H(+)</text>
        <dbReference type="Rhea" id="RHEA:24292"/>
        <dbReference type="ChEBI" id="CHEBI:15378"/>
        <dbReference type="ChEBI" id="CHEBI:29985"/>
        <dbReference type="ChEBI" id="CHEBI:44337"/>
        <dbReference type="ChEBI" id="CHEBI:57287"/>
        <dbReference type="ChEBI" id="CHEBI:57288"/>
        <dbReference type="EC" id="2.3.1.1"/>
    </reaction>
</comment>
<feature type="site" description="Involved in the stabilization of negative charge on the oxyanion by the formation of the oxyanion hole" evidence="9">
    <location>
        <position position="122"/>
    </location>
</feature>
<evidence type="ECO:0000256" key="8">
    <source>
        <dbReference type="ARBA" id="ARBA00049439"/>
    </source>
</evidence>
<evidence type="ECO:0000256" key="1">
    <source>
        <dbReference type="ARBA" id="ARBA00006774"/>
    </source>
</evidence>
<evidence type="ECO:0000256" key="3">
    <source>
        <dbReference type="ARBA" id="ARBA00022571"/>
    </source>
</evidence>
<dbReference type="SUPFAM" id="SSF56266">
    <property type="entry name" value="DmpA/ArgJ-like"/>
    <property type="match status" value="1"/>
</dbReference>
<dbReference type="Proteomes" id="UP000235803">
    <property type="component" value="Unassembled WGS sequence"/>
</dbReference>
<evidence type="ECO:0000256" key="5">
    <source>
        <dbReference type="ARBA" id="ARBA00022679"/>
    </source>
</evidence>
<keyword evidence="9" id="KW-0511">Multifunctional enzyme</keyword>
<feature type="active site" description="Nucleophile" evidence="9">
    <location>
        <position position="197"/>
    </location>
</feature>
<evidence type="ECO:0000256" key="6">
    <source>
        <dbReference type="ARBA" id="ARBA00022813"/>
    </source>
</evidence>
<feature type="binding site" evidence="9">
    <location>
        <position position="409"/>
    </location>
    <ligand>
        <name>substrate</name>
    </ligand>
</feature>
<dbReference type="Pfam" id="PF01960">
    <property type="entry name" value="ArgJ"/>
    <property type="match status" value="1"/>
</dbReference>
<comment type="caution">
    <text evidence="10">The sequence shown here is derived from an EMBL/GenBank/DDBJ whole genome shotgun (WGS) entry which is preliminary data.</text>
</comment>
<dbReference type="InterPro" id="IPR016117">
    <property type="entry name" value="ArgJ-like_dom_sf"/>
</dbReference>
<dbReference type="PANTHER" id="PTHR23100:SF0">
    <property type="entry name" value="ARGININE BIOSYNTHESIS BIFUNCTIONAL PROTEIN ARGJ, MITOCHONDRIAL"/>
    <property type="match status" value="1"/>
</dbReference>
<evidence type="ECO:0000256" key="7">
    <source>
        <dbReference type="ARBA" id="ARBA00023315"/>
    </source>
</evidence>
<feature type="binding site" evidence="9">
    <location>
        <position position="186"/>
    </location>
    <ligand>
        <name>substrate</name>
    </ligand>
</feature>
<comment type="function">
    <text evidence="9">Catalyzes two activities which are involved in the cyclic version of arginine biosynthesis: the synthesis of N-acetylglutamate from glutamate and acetyl-CoA as the acetyl donor, and of ornithine by transacetylation between N(2)-acetylornithine and glutamate.</text>
</comment>
<comment type="subunit">
    <text evidence="2 9">Heterotetramer of two alpha and two beta chains.</text>
</comment>
<comment type="pathway">
    <text evidence="9">Amino-acid biosynthesis; L-arginine biosynthesis; N(2)-acetyl-L-ornithine from L-glutamate: step 1/4.</text>
</comment>
<dbReference type="GO" id="GO:0006526">
    <property type="term" value="P:L-arginine biosynthetic process"/>
    <property type="evidence" value="ECO:0007669"/>
    <property type="project" value="UniProtKB-UniRule"/>
</dbReference>
<comment type="catalytic activity">
    <reaction evidence="8 9">
        <text>N(2)-acetyl-L-ornithine + L-glutamate = N-acetyl-L-glutamate + L-ornithine</text>
        <dbReference type="Rhea" id="RHEA:15349"/>
        <dbReference type="ChEBI" id="CHEBI:29985"/>
        <dbReference type="ChEBI" id="CHEBI:44337"/>
        <dbReference type="ChEBI" id="CHEBI:46911"/>
        <dbReference type="ChEBI" id="CHEBI:57805"/>
        <dbReference type="EC" id="2.3.1.35"/>
    </reaction>
</comment>
<feature type="chain" id="PRO_5023407186" description="Arginine biosynthesis bifunctional protein ArgJ beta chain" evidence="9">
    <location>
        <begin position="197"/>
        <end position="409"/>
    </location>
</feature>
<dbReference type="HAMAP" id="MF_01106">
    <property type="entry name" value="ArgJ"/>
    <property type="match status" value="1"/>
</dbReference>
<dbReference type="FunFam" id="3.60.70.12:FF:000001">
    <property type="entry name" value="Arginine biosynthesis bifunctional protein ArgJ, chloroplastic"/>
    <property type="match status" value="1"/>
</dbReference>
<keyword evidence="11" id="KW-1185">Reference proteome</keyword>
<dbReference type="PANTHER" id="PTHR23100">
    <property type="entry name" value="ARGININE BIOSYNTHESIS BIFUNCTIONAL PROTEIN ARGJ"/>
    <property type="match status" value="1"/>
</dbReference>
<dbReference type="EMBL" id="PNRF01000046">
    <property type="protein sequence ID" value="PMR72244.1"/>
    <property type="molecule type" value="Genomic_DNA"/>
</dbReference>
<feature type="site" description="Cleavage; by autolysis" evidence="9">
    <location>
        <begin position="196"/>
        <end position="197"/>
    </location>
</feature>
<keyword evidence="4 9" id="KW-0028">Amino-acid biosynthesis</keyword>
<evidence type="ECO:0000313" key="11">
    <source>
        <dbReference type="Proteomes" id="UP000235803"/>
    </source>
</evidence>
<comment type="similarity">
    <text evidence="1 9">Belongs to the ArgJ family.</text>
</comment>
<dbReference type="GO" id="GO:0004042">
    <property type="term" value="F:L-glutamate N-acetyltransferase activity"/>
    <property type="evidence" value="ECO:0007669"/>
    <property type="project" value="UniProtKB-UniRule"/>
</dbReference>
<evidence type="ECO:0000256" key="2">
    <source>
        <dbReference type="ARBA" id="ARBA00011475"/>
    </source>
</evidence>
<feature type="binding site" evidence="9">
    <location>
        <position position="197"/>
    </location>
    <ligand>
        <name>substrate</name>
    </ligand>
</feature>
<dbReference type="InterPro" id="IPR002813">
    <property type="entry name" value="Arg_biosynth_ArgJ"/>
</dbReference>
<keyword evidence="7 9" id="KW-0012">Acyltransferase</keyword>
<proteinExistence type="inferred from homology"/>
<dbReference type="GO" id="GO:0004358">
    <property type="term" value="F:L-glutamate N-acetyltransferase activity, acting on acetyl-L-ornithine as donor"/>
    <property type="evidence" value="ECO:0007669"/>
    <property type="project" value="UniProtKB-UniRule"/>
</dbReference>
<dbReference type="Gene3D" id="3.10.20.340">
    <property type="entry name" value="ArgJ beta chain, C-terminal domain"/>
    <property type="match status" value="1"/>
</dbReference>
<dbReference type="Gene3D" id="3.60.70.12">
    <property type="entry name" value="L-amino peptidase D-ALA esterase/amidase"/>
    <property type="match status" value="1"/>
</dbReference>
<dbReference type="EC" id="2.3.1.35" evidence="9"/>
<dbReference type="NCBIfam" id="NF003802">
    <property type="entry name" value="PRK05388.1"/>
    <property type="match status" value="1"/>
</dbReference>
<evidence type="ECO:0000256" key="9">
    <source>
        <dbReference type="HAMAP-Rule" id="MF_01106"/>
    </source>
</evidence>
<feature type="site" description="Involved in the stabilization of negative charge on the oxyanion by the formation of the oxyanion hole" evidence="9">
    <location>
        <position position="121"/>
    </location>
</feature>